<name>A0A7C1F328_9THEO</name>
<evidence type="ECO:0000259" key="1">
    <source>
        <dbReference type="SMART" id="SM00881"/>
    </source>
</evidence>
<evidence type="ECO:0000313" key="2">
    <source>
        <dbReference type="EMBL" id="HDW51727.1"/>
    </source>
</evidence>
<dbReference type="SUPFAM" id="SSF51735">
    <property type="entry name" value="NAD(P)-binding Rossmann-fold domains"/>
    <property type="match status" value="1"/>
</dbReference>
<organism evidence="2">
    <name type="scientific">Ammonifex degensii</name>
    <dbReference type="NCBI Taxonomy" id="42838"/>
    <lineage>
        <taxon>Bacteria</taxon>
        <taxon>Bacillati</taxon>
        <taxon>Bacillota</taxon>
        <taxon>Clostridia</taxon>
        <taxon>Thermoanaerobacterales</taxon>
        <taxon>Thermoanaerobacteraceae</taxon>
        <taxon>Ammonifex</taxon>
    </lineage>
</organism>
<gene>
    <name evidence="2" type="ORF">ENQ35_03195</name>
</gene>
<dbReference type="InterPro" id="IPR036291">
    <property type="entry name" value="NAD(P)-bd_dom_sf"/>
</dbReference>
<dbReference type="SMART" id="SM00881">
    <property type="entry name" value="CoA_binding"/>
    <property type="match status" value="1"/>
</dbReference>
<dbReference type="EMBL" id="DSMV01000194">
    <property type="protein sequence ID" value="HDW51727.1"/>
    <property type="molecule type" value="Genomic_DNA"/>
</dbReference>
<accession>A0A7C1F328</accession>
<dbReference type="AlphaFoldDB" id="A0A7C1F328"/>
<sequence>MFATPSDGVIKDLLQRSETVAVVGLSPKPERDSYRVAAYLKTQGYKIVPVYPRGETILGEKVYQRLGDIPFPVDIVNVFRRSEEVFPVVEEALALRPQAVWLQRGIVCMEAAPLLAQAGVLLVMDRCIMVEHQRLCGDRR</sequence>
<proteinExistence type="predicted"/>
<dbReference type="InterPro" id="IPR003781">
    <property type="entry name" value="CoA-bd"/>
</dbReference>
<dbReference type="Gene3D" id="3.40.50.720">
    <property type="entry name" value="NAD(P)-binding Rossmann-like Domain"/>
    <property type="match status" value="1"/>
</dbReference>
<comment type="caution">
    <text evidence="2">The sequence shown here is derived from an EMBL/GenBank/DDBJ whole genome shotgun (WGS) entry which is preliminary data.</text>
</comment>
<protein>
    <submittedName>
        <fullName evidence="2">CoA-binding protein</fullName>
    </submittedName>
</protein>
<dbReference type="PANTHER" id="PTHR33303:SF2">
    <property type="entry name" value="COA-BINDING DOMAIN-CONTAINING PROTEIN"/>
    <property type="match status" value="1"/>
</dbReference>
<dbReference type="PANTHER" id="PTHR33303">
    <property type="entry name" value="CYTOPLASMIC PROTEIN-RELATED"/>
    <property type="match status" value="1"/>
</dbReference>
<reference evidence="2" key="1">
    <citation type="journal article" date="2020" name="mSystems">
        <title>Genome- and Community-Level Interaction Insights into Carbon Utilization and Element Cycling Functions of Hydrothermarchaeota in Hydrothermal Sediment.</title>
        <authorList>
            <person name="Zhou Z."/>
            <person name="Liu Y."/>
            <person name="Xu W."/>
            <person name="Pan J."/>
            <person name="Luo Z.H."/>
            <person name="Li M."/>
        </authorList>
    </citation>
    <scope>NUCLEOTIDE SEQUENCE [LARGE SCALE GENOMIC DNA]</scope>
    <source>
        <strain evidence="2">SpSt-301</strain>
    </source>
</reference>
<feature type="domain" description="CoA-binding" evidence="1">
    <location>
        <begin position="14"/>
        <end position="106"/>
    </location>
</feature>
<dbReference type="Pfam" id="PF13380">
    <property type="entry name" value="CoA_binding_2"/>
    <property type="match status" value="1"/>
</dbReference>